<dbReference type="Gene3D" id="1.25.40.10">
    <property type="entry name" value="Tetratricopeptide repeat domain"/>
    <property type="match status" value="3"/>
</dbReference>
<feature type="repeat" description="PPR" evidence="2">
    <location>
        <begin position="498"/>
        <end position="532"/>
    </location>
</feature>
<dbReference type="PROSITE" id="PS51375">
    <property type="entry name" value="PPR"/>
    <property type="match status" value="7"/>
</dbReference>
<keyword evidence="3" id="KW-1133">Transmembrane helix</keyword>
<dbReference type="Pfam" id="PF13041">
    <property type="entry name" value="PPR_2"/>
    <property type="match status" value="1"/>
</dbReference>
<feature type="repeat" description="PPR" evidence="2">
    <location>
        <begin position="710"/>
        <end position="744"/>
    </location>
</feature>
<dbReference type="FunCoup" id="A0A059APZ4">
    <property type="interactions" value="1754"/>
</dbReference>
<protein>
    <recommendedName>
        <fullName evidence="4">PROP1-like PPR domain-containing protein</fullName>
    </recommendedName>
</protein>
<feature type="domain" description="PROP1-like PPR" evidence="4">
    <location>
        <begin position="541"/>
        <end position="704"/>
    </location>
</feature>
<dbReference type="Pfam" id="PF01535">
    <property type="entry name" value="PPR"/>
    <property type="match status" value="2"/>
</dbReference>
<reference evidence="5" key="1">
    <citation type="submission" date="2013-07" db="EMBL/GenBank/DDBJ databases">
        <title>The genome of Eucalyptus grandis.</title>
        <authorList>
            <person name="Schmutz J."/>
            <person name="Hayes R."/>
            <person name="Myburg A."/>
            <person name="Tuskan G."/>
            <person name="Grattapaglia D."/>
            <person name="Rokhsar D.S."/>
        </authorList>
    </citation>
    <scope>NUCLEOTIDE SEQUENCE</scope>
    <source>
        <tissue evidence="5">Leaf extractions</tissue>
    </source>
</reference>
<organism evidence="5">
    <name type="scientific">Eucalyptus grandis</name>
    <name type="common">Flooded gum</name>
    <dbReference type="NCBI Taxonomy" id="71139"/>
    <lineage>
        <taxon>Eukaryota</taxon>
        <taxon>Viridiplantae</taxon>
        <taxon>Streptophyta</taxon>
        <taxon>Embryophyta</taxon>
        <taxon>Tracheophyta</taxon>
        <taxon>Spermatophyta</taxon>
        <taxon>Magnoliopsida</taxon>
        <taxon>eudicotyledons</taxon>
        <taxon>Gunneridae</taxon>
        <taxon>Pentapetalae</taxon>
        <taxon>rosids</taxon>
        <taxon>malvids</taxon>
        <taxon>Myrtales</taxon>
        <taxon>Myrtaceae</taxon>
        <taxon>Myrtoideae</taxon>
        <taxon>Eucalypteae</taxon>
        <taxon>Eucalyptus</taxon>
    </lineage>
</organism>
<dbReference type="AlphaFoldDB" id="A0A059APZ4"/>
<keyword evidence="3" id="KW-0812">Transmembrane</keyword>
<dbReference type="Pfam" id="PF17177">
    <property type="entry name" value="PPR_long"/>
    <property type="match status" value="1"/>
</dbReference>
<keyword evidence="3" id="KW-0472">Membrane</keyword>
<feature type="repeat" description="PPR" evidence="2">
    <location>
        <begin position="533"/>
        <end position="567"/>
    </location>
</feature>
<dbReference type="FunFam" id="1.25.40.10:FF:000678">
    <property type="entry name" value="Pentatricopeptide repeat-containing protein MRL1 chloroplastic"/>
    <property type="match status" value="1"/>
</dbReference>
<evidence type="ECO:0000259" key="4">
    <source>
        <dbReference type="Pfam" id="PF17177"/>
    </source>
</evidence>
<dbReference type="InterPro" id="IPR002885">
    <property type="entry name" value="PPR_rpt"/>
</dbReference>
<dbReference type="STRING" id="71139.A0A059APZ4"/>
<dbReference type="InterPro" id="IPR033443">
    <property type="entry name" value="PROP1-like_PPR_dom"/>
</dbReference>
<dbReference type="FunFam" id="1.25.40.10:FF:000542">
    <property type="entry name" value="Pentatricopeptide repeat-containing protein MRL1, chloroplastic isoform X1"/>
    <property type="match status" value="1"/>
</dbReference>
<gene>
    <name evidence="5" type="ORF">EUGRSUZ_I01366</name>
</gene>
<evidence type="ECO:0000256" key="1">
    <source>
        <dbReference type="ARBA" id="ARBA00022737"/>
    </source>
</evidence>
<dbReference type="PANTHER" id="PTHR47935">
    <property type="entry name" value="PENTATRICOPEPTIDE REPEAT-CONTAINING PROTEIN MRL1, CHLOROPLASTIC"/>
    <property type="match status" value="1"/>
</dbReference>
<feature type="transmembrane region" description="Helical" evidence="3">
    <location>
        <begin position="70"/>
        <end position="98"/>
    </location>
</feature>
<dbReference type="Gramene" id="KCW55465">
    <property type="protein sequence ID" value="KCW55465"/>
    <property type="gene ID" value="EUGRSUZ_I01366"/>
</dbReference>
<accession>A0A059APZ4</accession>
<dbReference type="NCBIfam" id="TIGR00756">
    <property type="entry name" value="PPR"/>
    <property type="match status" value="6"/>
</dbReference>
<dbReference type="EMBL" id="KK198761">
    <property type="protein sequence ID" value="KCW55465.1"/>
    <property type="molecule type" value="Genomic_DNA"/>
</dbReference>
<feature type="repeat" description="PPR" evidence="2">
    <location>
        <begin position="640"/>
        <end position="674"/>
    </location>
</feature>
<dbReference type="InterPro" id="IPR053303">
    <property type="entry name" value="Chloroplast_PPR"/>
</dbReference>
<feature type="repeat" description="PPR" evidence="2">
    <location>
        <begin position="745"/>
        <end position="779"/>
    </location>
</feature>
<sequence length="1094" mass="120088">MEASFAAKPQALVLAPCASLSHPVSPAARLSFVRTRFLGSSHHLRPPGSPLRSRQRFPRLRLLRFRSHPLVVGASGASGAVVVVIVVLTVSAVSLFFFDLYARRKSGKRVTGERYIADEKCGKIQGLPQERLEERCVLEEEQLLNSIESTLAGEEIPVTSLKSAPSKIFASNGNVVFSSERNFEDCSHSAVLTESKALQPLAVASGLIELQSREDKMDEKCDADSPELGVDSRVAAPNHGCDVHEAVEQNDQIESREPEPASYKSFFMEAARMELYTFYEPKQSEMGKRSSLNLPGRPAASQGTVLDVNGLSALTRHMISREEKLSMHDSIVTTEDGEGTVPLSCYNGVSSGKRKGIEDRRELSSSKDVKNIQPNKSMELPALPHPNGICVNKRHHLTKHSSSYNHLLKQGRITDCINLLEDMEKSGTLDMSKIYHARFYDMCKGRKAVDEAFRFTKLISNPTLSTFNMLMSVCTNSLDSEGAFRVLQLVEEAGLKADCKLYTTLISTCAKCGKVDRMFEVFHEMVNSGIEPNVHTYGALIDGCAKAGQVAKAFGAYGILRSKNVKPDRVVFNALITACGQSGAVDRAFDVLAEMRGETHPIGPDHITVGALIKACSNAGQVDRAKEIYKLMDEYKIKGTPDVYTIAINSCSQTGDWEFALSVYNDMKKKDVVPDEIFLSALIDVAGHAGRVDAAFDILEEARTCGMHLGIISYSSLMGACCNAKSWGKALELYVDMKSIRIKPTISTMNALITALCEGDQLPKAMEIFYDMKRLGLSPNTITYSILLVASESLHYLLCRKDDTETGIALFSQAKKDGVAPNITMCRCMIGMCRWRYVKACTLGENVLSLNSGRPQVDNRWTSMALTVYRESISAGFTPTMEVVSEVLGCLQFPFDISLKSEIIENLGVSADTPRYPNLFSLVEGFAEYDPRAFSLLEEAASLGVVPVVSFKQNPLVVDVKTLQIHTAEVYILTVLKGLKHRLAAGAKLPNLTILLPVEKAQMESPHGEKTLHVAGRLSQAVAALLRRLGLPYQGNESYGKIRVSGLALRRWLRPKLASPYSGKPGEFGLSQLRLGSGITHQQRNIRTGDLSLE</sequence>
<keyword evidence="1" id="KW-0677">Repeat</keyword>
<evidence type="ECO:0000256" key="2">
    <source>
        <dbReference type="PROSITE-ProRule" id="PRU00708"/>
    </source>
</evidence>
<dbReference type="PANTHER" id="PTHR47935:SF1">
    <property type="entry name" value="PENTATRICOPEPTIDE REPEAT-CONTAINING PROTEIN MRL1, CHLOROPLASTIC"/>
    <property type="match status" value="1"/>
</dbReference>
<name>A0A059APZ4_EUCGR</name>
<feature type="repeat" description="PPR" evidence="2">
    <location>
        <begin position="605"/>
        <end position="639"/>
    </location>
</feature>
<feature type="repeat" description="PPR" evidence="2">
    <location>
        <begin position="568"/>
        <end position="602"/>
    </location>
</feature>
<evidence type="ECO:0000256" key="3">
    <source>
        <dbReference type="SAM" id="Phobius"/>
    </source>
</evidence>
<dbReference type="InParanoid" id="A0A059APZ4"/>
<dbReference type="OMA" id="CLQMFDN"/>
<dbReference type="InterPro" id="IPR011990">
    <property type="entry name" value="TPR-like_helical_dom_sf"/>
</dbReference>
<proteinExistence type="predicted"/>
<evidence type="ECO:0000313" key="5">
    <source>
        <dbReference type="EMBL" id="KCW55465.1"/>
    </source>
</evidence>
<dbReference type="GO" id="GO:0048255">
    <property type="term" value="P:mRNA stabilization"/>
    <property type="evidence" value="ECO:0000318"/>
    <property type="project" value="GO_Central"/>
</dbReference>